<evidence type="ECO:0000313" key="1">
    <source>
        <dbReference type="EMBL" id="MFC4633024.1"/>
    </source>
</evidence>
<evidence type="ECO:0000313" key="2">
    <source>
        <dbReference type="Proteomes" id="UP001596043"/>
    </source>
</evidence>
<dbReference type="RefSeq" id="WP_379977184.1">
    <property type="nucleotide sequence ID" value="NZ_JBHSFV010000001.1"/>
</dbReference>
<accession>A0ABV9HSV7</accession>
<dbReference type="Proteomes" id="UP001596043">
    <property type="component" value="Unassembled WGS sequence"/>
</dbReference>
<evidence type="ECO:0008006" key="3">
    <source>
        <dbReference type="Google" id="ProtNLM"/>
    </source>
</evidence>
<proteinExistence type="predicted"/>
<protein>
    <recommendedName>
        <fullName evidence="3">DUF541 domain-containing protein</fullName>
    </recommendedName>
</protein>
<sequence>MKNKWFISALLFALAIIGISLEQVSVPNQEIVLQFTDVEVTLDETEEAIALVKSQLEALDVDNIQIQQSGNGILKITYYSDIHVSEIKKIFLGESRLTINQTSYPSNGTSKIPSEEGVTSYQIDVYEIQEHIDIVGSSGNVLEPKSEIIRFFTPDTYASISKEKGVEKNKTEKVAYTIHRKIAIAIDDSSYNIPEVRAGPIT</sequence>
<name>A0ABV9HSV7_9FLAO</name>
<organism evidence="1 2">
    <name type="scientific">Dokdonia ponticola</name>
    <dbReference type="NCBI Taxonomy" id="2041041"/>
    <lineage>
        <taxon>Bacteria</taxon>
        <taxon>Pseudomonadati</taxon>
        <taxon>Bacteroidota</taxon>
        <taxon>Flavobacteriia</taxon>
        <taxon>Flavobacteriales</taxon>
        <taxon>Flavobacteriaceae</taxon>
        <taxon>Dokdonia</taxon>
    </lineage>
</organism>
<dbReference type="EMBL" id="JBHSFV010000001">
    <property type="protein sequence ID" value="MFC4633024.1"/>
    <property type="molecule type" value="Genomic_DNA"/>
</dbReference>
<reference evidence="2" key="1">
    <citation type="journal article" date="2019" name="Int. J. Syst. Evol. Microbiol.">
        <title>The Global Catalogue of Microorganisms (GCM) 10K type strain sequencing project: providing services to taxonomists for standard genome sequencing and annotation.</title>
        <authorList>
            <consortium name="The Broad Institute Genomics Platform"/>
            <consortium name="The Broad Institute Genome Sequencing Center for Infectious Disease"/>
            <person name="Wu L."/>
            <person name="Ma J."/>
        </authorList>
    </citation>
    <scope>NUCLEOTIDE SEQUENCE [LARGE SCALE GENOMIC DNA]</scope>
    <source>
        <strain evidence="2">YJ-61-S</strain>
    </source>
</reference>
<comment type="caution">
    <text evidence="1">The sequence shown here is derived from an EMBL/GenBank/DDBJ whole genome shotgun (WGS) entry which is preliminary data.</text>
</comment>
<keyword evidence="2" id="KW-1185">Reference proteome</keyword>
<gene>
    <name evidence="1" type="ORF">ACFO3O_03850</name>
</gene>